<feature type="transmembrane region" description="Helical" evidence="1">
    <location>
        <begin position="267"/>
        <end position="288"/>
    </location>
</feature>
<evidence type="ECO:0000256" key="1">
    <source>
        <dbReference type="SAM" id="Phobius"/>
    </source>
</evidence>
<feature type="transmembrane region" description="Helical" evidence="1">
    <location>
        <begin position="194"/>
        <end position="216"/>
    </location>
</feature>
<evidence type="ECO:0000313" key="3">
    <source>
        <dbReference type="Proteomes" id="UP000605144"/>
    </source>
</evidence>
<proteinExistence type="predicted"/>
<dbReference type="EMBL" id="DQSV01000075">
    <property type="protein sequence ID" value="HIP17424.1"/>
    <property type="molecule type" value="Genomic_DNA"/>
</dbReference>
<feature type="transmembrane region" description="Helical" evidence="1">
    <location>
        <begin position="236"/>
        <end position="255"/>
    </location>
</feature>
<feature type="transmembrane region" description="Helical" evidence="1">
    <location>
        <begin position="346"/>
        <end position="365"/>
    </location>
</feature>
<feature type="transmembrane region" description="Helical" evidence="1">
    <location>
        <begin position="125"/>
        <end position="146"/>
    </location>
</feature>
<feature type="transmembrane region" description="Helical" evidence="1">
    <location>
        <begin position="152"/>
        <end position="182"/>
    </location>
</feature>
<comment type="caution">
    <text evidence="2">The sequence shown here is derived from an EMBL/GenBank/DDBJ whole genome shotgun (WGS) entry which is preliminary data.</text>
</comment>
<gene>
    <name evidence="2" type="ORF">EYG76_03880</name>
</gene>
<sequence>MDLLKKYLDNERIEGHHLFLIFTSLFIVISSVSYYSGMLALFSAMVFYISFVVGKRLYSILGLNTLNEGTSNLKDKIKYNINYSKHTIFGLILMIFGLTFIVLDILWAGGIPLLDLTSKKNLSPLYTMLSRLLILGWAIVVASKLSLNKKKIIIYSFIFSSTIMLLGYRTSVMVMLMSILFIIYYSNKIKNRELIFFTIGIFMLLLFLSILKLYILGSGGIPLVSRIDLTMSVFDIIAHNFNGVFNGYLTYSAIYSYLGKSLGPRTIIANSIGIHDVTITPTIFGAVIGDYGTLGIVPYFGLLGIFMGLFYRISKNFKGIYLGVYSVILSYLLIAIETGILDLDVIIYYVFGFLLCIYVILKKFINK</sequence>
<organism evidence="2 3">
    <name type="scientific">Methanothermococcus okinawensis</name>
    <dbReference type="NCBI Taxonomy" id="155863"/>
    <lineage>
        <taxon>Archaea</taxon>
        <taxon>Methanobacteriati</taxon>
        <taxon>Methanobacteriota</taxon>
        <taxon>Methanomada group</taxon>
        <taxon>Methanococci</taxon>
        <taxon>Methanococcales</taxon>
        <taxon>Methanococcaceae</taxon>
        <taxon>Methanothermococcus</taxon>
    </lineage>
</organism>
<feature type="transmembrane region" description="Helical" evidence="1">
    <location>
        <begin position="294"/>
        <end position="313"/>
    </location>
</feature>
<keyword evidence="1" id="KW-0812">Transmembrane</keyword>
<dbReference type="NCBIfam" id="TIGR04370">
    <property type="entry name" value="glyco_rpt_poly"/>
    <property type="match status" value="1"/>
</dbReference>
<protein>
    <submittedName>
        <fullName evidence="2">Oligosaccharide repeat unit polymerase</fullName>
    </submittedName>
</protein>
<keyword evidence="1" id="KW-1133">Transmembrane helix</keyword>
<feature type="transmembrane region" description="Helical" evidence="1">
    <location>
        <begin position="88"/>
        <end position="113"/>
    </location>
</feature>
<reference evidence="2" key="1">
    <citation type="journal article" date="2020" name="ISME J.">
        <title>Gammaproteobacteria mediating utilization of methyl-, sulfur- and petroleum organic compounds in deep ocean hydrothermal plumes.</title>
        <authorList>
            <person name="Zhou Z."/>
            <person name="Liu Y."/>
            <person name="Pan J."/>
            <person name="Cron B.R."/>
            <person name="Toner B.M."/>
            <person name="Anantharaman K."/>
            <person name="Breier J.A."/>
            <person name="Dick G.J."/>
            <person name="Li M."/>
        </authorList>
    </citation>
    <scope>NUCLEOTIDE SEQUENCE</scope>
    <source>
        <strain evidence="2">SZUA-1385</strain>
    </source>
</reference>
<name>A0A833DQH7_9EURY</name>
<dbReference type="Pfam" id="PF01901">
    <property type="entry name" value="O_anti_polymase"/>
    <property type="match status" value="1"/>
</dbReference>
<keyword evidence="1" id="KW-0472">Membrane</keyword>
<dbReference type="AlphaFoldDB" id="A0A833DQH7"/>
<accession>A0A833DQH7</accession>
<feature type="transmembrane region" description="Helical" evidence="1">
    <location>
        <begin position="20"/>
        <end position="49"/>
    </location>
</feature>
<dbReference type="Proteomes" id="UP000605144">
    <property type="component" value="Unassembled WGS sequence"/>
</dbReference>
<evidence type="ECO:0000313" key="2">
    <source>
        <dbReference type="EMBL" id="HIP17424.1"/>
    </source>
</evidence>
<dbReference type="InterPro" id="IPR002760">
    <property type="entry name" value="O_anti_polymase"/>
</dbReference>
<feature type="transmembrane region" description="Helical" evidence="1">
    <location>
        <begin position="320"/>
        <end position="340"/>
    </location>
</feature>